<dbReference type="SUPFAM" id="SSF69322">
    <property type="entry name" value="Tricorn protease domain 2"/>
    <property type="match status" value="1"/>
</dbReference>
<keyword evidence="2" id="KW-1185">Reference proteome</keyword>
<evidence type="ECO:0008006" key="3">
    <source>
        <dbReference type="Google" id="ProtNLM"/>
    </source>
</evidence>
<proteinExistence type="predicted"/>
<gene>
    <name evidence="1" type="ORF">BJ322DRAFT_1022987</name>
</gene>
<comment type="caution">
    <text evidence="1">The sequence shown here is derived from an EMBL/GenBank/DDBJ whole genome shotgun (WGS) entry which is preliminary data.</text>
</comment>
<organism evidence="1 2">
    <name type="scientific">Thelephora terrestris</name>
    <dbReference type="NCBI Taxonomy" id="56493"/>
    <lineage>
        <taxon>Eukaryota</taxon>
        <taxon>Fungi</taxon>
        <taxon>Dikarya</taxon>
        <taxon>Basidiomycota</taxon>
        <taxon>Agaricomycotina</taxon>
        <taxon>Agaricomycetes</taxon>
        <taxon>Thelephorales</taxon>
        <taxon>Thelephoraceae</taxon>
        <taxon>Thelephora</taxon>
    </lineage>
</organism>
<dbReference type="AlphaFoldDB" id="A0A9P6HB67"/>
<protein>
    <recommendedName>
        <fullName evidence="3">WD40 repeat-like protein</fullName>
    </recommendedName>
</protein>
<evidence type="ECO:0000313" key="2">
    <source>
        <dbReference type="Proteomes" id="UP000736335"/>
    </source>
</evidence>
<dbReference type="Proteomes" id="UP000736335">
    <property type="component" value="Unassembled WGS sequence"/>
</dbReference>
<dbReference type="EMBL" id="WIUZ02000013">
    <property type="protein sequence ID" value="KAF9781587.1"/>
    <property type="molecule type" value="Genomic_DNA"/>
</dbReference>
<evidence type="ECO:0000313" key="1">
    <source>
        <dbReference type="EMBL" id="KAF9781587.1"/>
    </source>
</evidence>
<name>A0A9P6HB67_9AGAM</name>
<accession>A0A9P6HB67</accession>
<reference evidence="1" key="2">
    <citation type="submission" date="2020-11" db="EMBL/GenBank/DDBJ databases">
        <authorList>
            <consortium name="DOE Joint Genome Institute"/>
            <person name="Kuo A."/>
            <person name="Miyauchi S."/>
            <person name="Kiss E."/>
            <person name="Drula E."/>
            <person name="Kohler A."/>
            <person name="Sanchez-Garcia M."/>
            <person name="Andreopoulos B."/>
            <person name="Barry K.W."/>
            <person name="Bonito G."/>
            <person name="Buee M."/>
            <person name="Carver A."/>
            <person name="Chen C."/>
            <person name="Cichocki N."/>
            <person name="Clum A."/>
            <person name="Culley D."/>
            <person name="Crous P.W."/>
            <person name="Fauchery L."/>
            <person name="Girlanda M."/>
            <person name="Hayes R."/>
            <person name="Keri Z."/>
            <person name="Labutti K."/>
            <person name="Lipzen A."/>
            <person name="Lombard V."/>
            <person name="Magnuson J."/>
            <person name="Maillard F."/>
            <person name="Morin E."/>
            <person name="Murat C."/>
            <person name="Nolan M."/>
            <person name="Ohm R."/>
            <person name="Pangilinan J."/>
            <person name="Pereira M."/>
            <person name="Perotto S."/>
            <person name="Peter M."/>
            <person name="Riley R."/>
            <person name="Sitrit Y."/>
            <person name="Stielow B."/>
            <person name="Szollosi G."/>
            <person name="Zifcakova L."/>
            <person name="Stursova M."/>
            <person name="Spatafora J.W."/>
            <person name="Tedersoo L."/>
            <person name="Vaario L.-M."/>
            <person name="Yamada A."/>
            <person name="Yan M."/>
            <person name="Wang P."/>
            <person name="Xu J."/>
            <person name="Bruns T."/>
            <person name="Baldrian P."/>
            <person name="Vilgalys R."/>
            <person name="Henrissat B."/>
            <person name="Grigoriev I.V."/>
            <person name="Hibbett D."/>
            <person name="Nagy L.G."/>
            <person name="Martin F.M."/>
        </authorList>
    </citation>
    <scope>NUCLEOTIDE SEQUENCE</scope>
    <source>
        <strain evidence="1">UH-Tt-Lm1</strain>
    </source>
</reference>
<reference evidence="1" key="1">
    <citation type="journal article" date="2020" name="Nat. Commun.">
        <title>Large-scale genome sequencing of mycorrhizal fungi provides insights into the early evolution of symbiotic traits.</title>
        <authorList>
            <person name="Miyauchi S."/>
            <person name="Kiss E."/>
            <person name="Kuo A."/>
            <person name="Drula E."/>
            <person name="Kohler A."/>
            <person name="Sanchez-Garcia M."/>
            <person name="Morin E."/>
            <person name="Andreopoulos B."/>
            <person name="Barry K.W."/>
            <person name="Bonito G."/>
            <person name="Buee M."/>
            <person name="Carver A."/>
            <person name="Chen C."/>
            <person name="Cichocki N."/>
            <person name="Clum A."/>
            <person name="Culley D."/>
            <person name="Crous P.W."/>
            <person name="Fauchery L."/>
            <person name="Girlanda M."/>
            <person name="Hayes R.D."/>
            <person name="Keri Z."/>
            <person name="LaButti K."/>
            <person name="Lipzen A."/>
            <person name="Lombard V."/>
            <person name="Magnuson J."/>
            <person name="Maillard F."/>
            <person name="Murat C."/>
            <person name="Nolan M."/>
            <person name="Ohm R.A."/>
            <person name="Pangilinan J."/>
            <person name="Pereira M.F."/>
            <person name="Perotto S."/>
            <person name="Peter M."/>
            <person name="Pfister S."/>
            <person name="Riley R."/>
            <person name="Sitrit Y."/>
            <person name="Stielow J.B."/>
            <person name="Szollosi G."/>
            <person name="Zifcakova L."/>
            <person name="Stursova M."/>
            <person name="Spatafora J.W."/>
            <person name="Tedersoo L."/>
            <person name="Vaario L.M."/>
            <person name="Yamada A."/>
            <person name="Yan M."/>
            <person name="Wang P."/>
            <person name="Xu J."/>
            <person name="Bruns T."/>
            <person name="Baldrian P."/>
            <person name="Vilgalys R."/>
            <person name="Dunand C."/>
            <person name="Henrissat B."/>
            <person name="Grigoriev I.V."/>
            <person name="Hibbett D."/>
            <person name="Nagy L.G."/>
            <person name="Martin F.M."/>
        </authorList>
    </citation>
    <scope>NUCLEOTIDE SEQUENCE</scope>
    <source>
        <strain evidence="1">UH-Tt-Lm1</strain>
    </source>
</reference>
<sequence>MVHYELTFTVPSPGSCTAFVEFSPSGRFLAVGDRDSSLLYILDRRAGFHPNLSVVAPTKPTALVWETPQTFYVGLGDGRFIHYRIDLKGMKVVAGVANHMFRGAFPITAMALDTKSKTLVLSVGPGVFAFRRVRTTSIFRLLMVWTSALTFLKPFQLFKRPWKSGATLPEVYLFHCQQYTRRYIFPPTHNVVATSPSANRSTVLEFDGDSRLHSSFQTARIDCTGLPVLKAITSASEEEVHQLNRCWIYGDNHMSPFLFINGGAATLSSSTTGAAIIRDTVTQREIQSLEHTGTTDHHVTAMSYHVSTGRYSVVTADCGKNAKIKVWTAQRPSSHPQGKNYGLAARKGLIAVVLVVASIIIMQDQMGRILNEVLWVFSHATMMLARMCINIGYLIHGVAEDVATGNKLRDESWQAVVIQLRSIPG</sequence>